<feature type="chain" id="PRO_5032487797" evidence="1">
    <location>
        <begin position="20"/>
        <end position="290"/>
    </location>
</feature>
<dbReference type="InterPro" id="IPR036514">
    <property type="entry name" value="SGNH_hydro_sf"/>
</dbReference>
<dbReference type="PANTHER" id="PTHR30383:SF5">
    <property type="entry name" value="SGNH HYDROLASE-TYPE ESTERASE DOMAIN-CONTAINING PROTEIN"/>
    <property type="match status" value="1"/>
</dbReference>
<keyword evidence="1" id="KW-0732">Signal</keyword>
<dbReference type="EMBL" id="JABAEW010000017">
    <property type="protein sequence ID" value="NMD87020.1"/>
    <property type="molecule type" value="Genomic_DNA"/>
</dbReference>
<keyword evidence="3" id="KW-0378">Hydrolase</keyword>
<dbReference type="GO" id="GO:0004622">
    <property type="term" value="F:phosphatidylcholine lysophospholipase activity"/>
    <property type="evidence" value="ECO:0007669"/>
    <property type="project" value="TreeGrafter"/>
</dbReference>
<dbReference type="Proteomes" id="UP000576225">
    <property type="component" value="Unassembled WGS sequence"/>
</dbReference>
<accession>A0A848AZT0</accession>
<reference evidence="3 4" key="1">
    <citation type="submission" date="2020-04" db="EMBL/GenBank/DDBJ databases">
        <authorList>
            <person name="Hitch T.C.A."/>
            <person name="Wylensek D."/>
            <person name="Clavel T."/>
        </authorList>
    </citation>
    <scope>NUCLEOTIDE SEQUENCE [LARGE SCALE GENOMIC DNA]</scope>
    <source>
        <strain evidence="3 4">COR2-253-APC-1A</strain>
    </source>
</reference>
<protein>
    <submittedName>
        <fullName evidence="3">SGNH/GDSL hydrolase family protein</fullName>
    </submittedName>
</protein>
<evidence type="ECO:0000256" key="1">
    <source>
        <dbReference type="SAM" id="SignalP"/>
    </source>
</evidence>
<feature type="signal peptide" evidence="1">
    <location>
        <begin position="1"/>
        <end position="19"/>
    </location>
</feature>
<dbReference type="AlphaFoldDB" id="A0A848AZT0"/>
<dbReference type="InterPro" id="IPR051532">
    <property type="entry name" value="Ester_Hydrolysis_Enzymes"/>
</dbReference>
<dbReference type="Gene3D" id="3.40.50.1110">
    <property type="entry name" value="SGNH hydrolase"/>
    <property type="match status" value="1"/>
</dbReference>
<dbReference type="Pfam" id="PF13472">
    <property type="entry name" value="Lipase_GDSL_2"/>
    <property type="match status" value="1"/>
</dbReference>
<dbReference type="InterPro" id="IPR013830">
    <property type="entry name" value="SGNH_hydro"/>
</dbReference>
<organism evidence="3 4">
    <name type="scientific">Victivallis vadensis</name>
    <dbReference type="NCBI Taxonomy" id="172901"/>
    <lineage>
        <taxon>Bacteria</taxon>
        <taxon>Pseudomonadati</taxon>
        <taxon>Lentisphaerota</taxon>
        <taxon>Lentisphaeria</taxon>
        <taxon>Victivallales</taxon>
        <taxon>Victivallaceae</taxon>
        <taxon>Victivallis</taxon>
    </lineage>
</organism>
<evidence type="ECO:0000313" key="3">
    <source>
        <dbReference type="EMBL" id="NMD87020.1"/>
    </source>
</evidence>
<feature type="domain" description="SGNH hydrolase-type esterase" evidence="2">
    <location>
        <begin position="33"/>
        <end position="212"/>
    </location>
</feature>
<evidence type="ECO:0000313" key="4">
    <source>
        <dbReference type="Proteomes" id="UP000576225"/>
    </source>
</evidence>
<comment type="caution">
    <text evidence="3">The sequence shown here is derived from an EMBL/GenBank/DDBJ whole genome shotgun (WGS) entry which is preliminary data.</text>
</comment>
<evidence type="ECO:0000259" key="2">
    <source>
        <dbReference type="Pfam" id="PF13472"/>
    </source>
</evidence>
<name>A0A848AZT0_9BACT</name>
<dbReference type="PANTHER" id="PTHR30383">
    <property type="entry name" value="THIOESTERASE 1/PROTEASE 1/LYSOPHOSPHOLIPASE L1"/>
    <property type="match status" value="1"/>
</dbReference>
<gene>
    <name evidence="3" type="ORF">HF882_10530</name>
</gene>
<dbReference type="PROSITE" id="PS51257">
    <property type="entry name" value="PROKAR_LIPOPROTEIN"/>
    <property type="match status" value="1"/>
</dbReference>
<dbReference type="CDD" id="cd01834">
    <property type="entry name" value="SGNH_hydrolase_like_2"/>
    <property type="match status" value="1"/>
</dbReference>
<dbReference type="RefSeq" id="WP_168962583.1">
    <property type="nucleotide sequence ID" value="NZ_JABAEW010000017.1"/>
</dbReference>
<proteinExistence type="predicted"/>
<sequence length="290" mass="31916">MMKLFSVMAAAVFACSMLAASELLVKDGDKIAFLGDSITAQGNGNKTSGYVHLVMEGLKAQGLKDISAVPAGLSGHKSTQMLARLEKDVIAKKPQWMLLSCGVNDVWHQFYKKPNGVSLEDYKKNITEIVDKAQAAGIKVMLLTSTMITENSRDKKNVALKPYNDFLLELAKERNLPVADLNARMLRELRAMGPLPGNRLTGDGVHMNAMGNVMMASGILEAFGVSPEAVAKLRDEWFARPRMMPIGSTQVRVSVNEYMKLRRKAAKDKQRLDDIVTKVVRDYIGTIDAN</sequence>
<dbReference type="SUPFAM" id="SSF52266">
    <property type="entry name" value="SGNH hydrolase"/>
    <property type="match status" value="1"/>
</dbReference>